<organism evidence="2 3">
    <name type="scientific">Luteolibacter arcticus</name>
    <dbReference type="NCBI Taxonomy" id="1581411"/>
    <lineage>
        <taxon>Bacteria</taxon>
        <taxon>Pseudomonadati</taxon>
        <taxon>Verrucomicrobiota</taxon>
        <taxon>Verrucomicrobiia</taxon>
        <taxon>Verrucomicrobiales</taxon>
        <taxon>Verrucomicrobiaceae</taxon>
        <taxon>Luteolibacter</taxon>
    </lineage>
</organism>
<proteinExistence type="predicted"/>
<name>A0ABT3GP34_9BACT</name>
<keyword evidence="1" id="KW-1133">Transmembrane helix</keyword>
<keyword evidence="1" id="KW-0812">Transmembrane</keyword>
<feature type="transmembrane region" description="Helical" evidence="1">
    <location>
        <begin position="96"/>
        <end position="115"/>
    </location>
</feature>
<keyword evidence="3" id="KW-1185">Reference proteome</keyword>
<evidence type="ECO:0000313" key="3">
    <source>
        <dbReference type="Proteomes" id="UP001320876"/>
    </source>
</evidence>
<evidence type="ECO:0000313" key="2">
    <source>
        <dbReference type="EMBL" id="MCW1925272.1"/>
    </source>
</evidence>
<accession>A0ABT3GP34</accession>
<sequence>MSESDPKLRVVDDEAEKADDGVVRLKAAGTSFEQVQRLAPEKVAEAPERLESQPRDLFEGRSQEPGVEAILDKEEVVENVEQPWGMRDGRLAGMPYGWFVLIIVAVIAAGVWAVIQMSKGEAEVAQRLAEVREMKEDDAAEDRTARELVDRIERVVGEYLAADSVEKIVPLIRHPERVKPLIEAEWTVRPKRAMKFARLTTFQPATIPGGEFWIVRAESRDGEPQNLILEQLGDTGVRVDWETHVCHQPMEWGRYIADRPSSSAMDFRVWVTPDSYYSHEFSDAGRWRCYRITTKDSEEHLFGYALADSEVARELEDYLKSVPNGVATIIARLRFPAGSSSPRGVVIEKLVEPRWMYVTDPSKDSP</sequence>
<dbReference type="Proteomes" id="UP001320876">
    <property type="component" value="Unassembled WGS sequence"/>
</dbReference>
<evidence type="ECO:0000256" key="1">
    <source>
        <dbReference type="SAM" id="Phobius"/>
    </source>
</evidence>
<dbReference type="RefSeq" id="WP_264489379.1">
    <property type="nucleotide sequence ID" value="NZ_JAPDDT010000013.1"/>
</dbReference>
<gene>
    <name evidence="2" type="ORF">OKA05_22115</name>
</gene>
<dbReference type="EMBL" id="JAPDDT010000013">
    <property type="protein sequence ID" value="MCW1925272.1"/>
    <property type="molecule type" value="Genomic_DNA"/>
</dbReference>
<comment type="caution">
    <text evidence="2">The sequence shown here is derived from an EMBL/GenBank/DDBJ whole genome shotgun (WGS) entry which is preliminary data.</text>
</comment>
<keyword evidence="1" id="KW-0472">Membrane</keyword>
<protein>
    <submittedName>
        <fullName evidence="2">DUF1206 domain-containing protein</fullName>
    </submittedName>
</protein>
<reference evidence="2 3" key="1">
    <citation type="submission" date="2022-10" db="EMBL/GenBank/DDBJ databases">
        <title>Luteolibacter arcticus strain CCTCC AB 2014275, whole genome shotgun sequencing project.</title>
        <authorList>
            <person name="Zhao G."/>
            <person name="Shen L."/>
        </authorList>
    </citation>
    <scope>NUCLEOTIDE SEQUENCE [LARGE SCALE GENOMIC DNA]</scope>
    <source>
        <strain evidence="2 3">CCTCC AB 2014275</strain>
    </source>
</reference>